<evidence type="ECO:0000313" key="4">
    <source>
        <dbReference type="EMBL" id="PHH51519.1"/>
    </source>
</evidence>
<feature type="signal peptide" evidence="3">
    <location>
        <begin position="1"/>
        <end position="18"/>
    </location>
</feature>
<keyword evidence="3" id="KW-0732">Signal</keyword>
<dbReference type="Proteomes" id="UP000222788">
    <property type="component" value="Unassembled WGS sequence"/>
</dbReference>
<keyword evidence="2" id="KW-0843">Virulence</keyword>
<dbReference type="PANTHER" id="PTHR33657:SF8">
    <property type="entry name" value="DOMAIN PROTEIN, PUTATIVE (AFU_ORTHOLOGUE AFUA_5G00600)-RELATED"/>
    <property type="match status" value="1"/>
</dbReference>
<reference evidence="4 5" key="1">
    <citation type="journal article" date="2013" name="Fungal Biol.">
        <title>Analysis of microsatellite markers in the genome of the plant pathogen Ceratocystis fimbriata.</title>
        <authorList>
            <person name="Simpson M.C."/>
            <person name="Wilken P.M."/>
            <person name="Coetzee M.P."/>
            <person name="Wingfield M.J."/>
            <person name="Wingfield B.D."/>
        </authorList>
    </citation>
    <scope>NUCLEOTIDE SEQUENCE [LARGE SCALE GENOMIC DNA]</scope>
    <source>
        <strain evidence="4 5">CBS 114723</strain>
    </source>
</reference>
<dbReference type="PIRSF" id="PIRSF029958">
    <property type="entry name" value="Necrosis-inducing_protein"/>
    <property type="match status" value="1"/>
</dbReference>
<sequence length="261" mass="29077">MLFKSFTMIALVASSVFGAPAPIAETSPVHQLMARAPPTKGHDQIVALPEAIPNNAIGAAYRKLQPWIRIDSGCFPYPAVDAQGNISGGLKKGGSPSGKCRGSDGQLYVRSCWHQGRYAIMYAWYMPKDQGTGRLAITGHRHEWENLIIYIDNPDSCDPKILGISASKHSTYNKYNYVPEGIFPNGDLRMQIKYYQDIAFFGTHSIDVEKGGRDGREQVMVEWEMLPDLARKSLDEANFGDANFPLKDSNFFRLLDRANPF</sequence>
<dbReference type="STRING" id="1035309.A0A2C5WMU4"/>
<reference evidence="4 5" key="2">
    <citation type="journal article" date="2013" name="IMA Fungus">
        <title>IMA Genome-F 1: Ceratocystis fimbriata: Draft nuclear genome sequence for the plant pathogen, Ceratocystis fimbriata.</title>
        <authorList>
            <person name="Wilken P.M."/>
            <person name="Steenkamp E.T."/>
            <person name="Wingfield M.J."/>
            <person name="de Beer Z.W."/>
            <person name="Wingfield B.D."/>
        </authorList>
    </citation>
    <scope>NUCLEOTIDE SEQUENCE [LARGE SCALE GENOMIC DNA]</scope>
    <source>
        <strain evidence="4 5">CBS 114723</strain>
    </source>
</reference>
<feature type="chain" id="PRO_5013129742" evidence="3">
    <location>
        <begin position="19"/>
        <end position="261"/>
    </location>
</feature>
<dbReference type="EMBL" id="APWK03000092">
    <property type="protein sequence ID" value="PHH51519.1"/>
    <property type="molecule type" value="Genomic_DNA"/>
</dbReference>
<evidence type="ECO:0000256" key="3">
    <source>
        <dbReference type="SAM" id="SignalP"/>
    </source>
</evidence>
<evidence type="ECO:0000313" key="5">
    <source>
        <dbReference type="Proteomes" id="UP000222788"/>
    </source>
</evidence>
<protein>
    <submittedName>
        <fullName evidence="4">Uncharacterized protein</fullName>
    </submittedName>
</protein>
<organism evidence="4 5">
    <name type="scientific">Ceratocystis fimbriata CBS 114723</name>
    <dbReference type="NCBI Taxonomy" id="1035309"/>
    <lineage>
        <taxon>Eukaryota</taxon>
        <taxon>Fungi</taxon>
        <taxon>Dikarya</taxon>
        <taxon>Ascomycota</taxon>
        <taxon>Pezizomycotina</taxon>
        <taxon>Sordariomycetes</taxon>
        <taxon>Hypocreomycetidae</taxon>
        <taxon>Microascales</taxon>
        <taxon>Ceratocystidaceae</taxon>
        <taxon>Ceratocystis</taxon>
    </lineage>
</organism>
<comment type="caution">
    <text evidence="4">The sequence shown here is derived from an EMBL/GenBank/DDBJ whole genome shotgun (WGS) entry which is preliminary data.</text>
</comment>
<keyword evidence="5" id="KW-1185">Reference proteome</keyword>
<accession>A0A2C5WMU4</accession>
<dbReference type="OrthoDB" id="89086at2759"/>
<dbReference type="AlphaFoldDB" id="A0A2C5WMU4"/>
<proteinExistence type="inferred from homology"/>
<evidence type="ECO:0000256" key="2">
    <source>
        <dbReference type="ARBA" id="ARBA00023026"/>
    </source>
</evidence>
<name>A0A2C5WMU4_9PEZI</name>
<dbReference type="InterPro" id="IPR008701">
    <property type="entry name" value="NPP1"/>
</dbReference>
<dbReference type="PANTHER" id="PTHR33657">
    <property type="entry name" value="DOMAIN PROTEIN, PUTATIVE (AFU_ORTHOLOGUE AFUA_5G00600)-RELATED"/>
    <property type="match status" value="1"/>
</dbReference>
<gene>
    <name evidence="4" type="ORF">CFIMG_008698RA00001</name>
</gene>
<comment type="similarity">
    <text evidence="1">Belongs to the Necrosis inducing protein (NPP1) family.</text>
</comment>
<dbReference type="Pfam" id="PF05630">
    <property type="entry name" value="NPP1"/>
    <property type="match status" value="1"/>
</dbReference>
<evidence type="ECO:0000256" key="1">
    <source>
        <dbReference type="ARBA" id="ARBA00009520"/>
    </source>
</evidence>